<name>A0ABU1D3J8_9BURK</name>
<evidence type="ECO:0000313" key="3">
    <source>
        <dbReference type="Proteomes" id="UP001232156"/>
    </source>
</evidence>
<organism evidence="2 3">
    <name type="scientific">Yanghanlia caeni</name>
    <dbReference type="NCBI Taxonomy" id="3064283"/>
    <lineage>
        <taxon>Bacteria</taxon>
        <taxon>Pseudomonadati</taxon>
        <taxon>Pseudomonadota</taxon>
        <taxon>Betaproteobacteria</taxon>
        <taxon>Burkholderiales</taxon>
        <taxon>Alcaligenaceae</taxon>
        <taxon>Yanghanlia</taxon>
    </lineage>
</organism>
<keyword evidence="1" id="KW-1133">Transmembrane helix</keyword>
<dbReference type="InterPro" id="IPR045584">
    <property type="entry name" value="Pilin-like"/>
</dbReference>
<proteinExistence type="predicted"/>
<protein>
    <submittedName>
        <fullName evidence="2">Prepilin-type N-terminal cleavage/methylation domain-containing protein</fullName>
    </submittedName>
</protein>
<dbReference type="EMBL" id="JAUZQE010000004">
    <property type="protein sequence ID" value="MDR4124928.1"/>
    <property type="molecule type" value="Genomic_DNA"/>
</dbReference>
<keyword evidence="3" id="KW-1185">Reference proteome</keyword>
<reference evidence="2 3" key="1">
    <citation type="submission" date="2023-08" db="EMBL/GenBank/DDBJ databases">
        <title>Alcaligenaceae gen. nov., a novel taxon isolated from the sludge of Yixing Pesticide Factory.</title>
        <authorList>
            <person name="Ruan L."/>
        </authorList>
    </citation>
    <scope>NUCLEOTIDE SEQUENCE [LARGE SCALE GENOMIC DNA]</scope>
    <source>
        <strain evidence="2 3">LG-2</strain>
    </source>
</reference>
<sequence length="344" mass="35864">MGGPLRRQQGYALIELAVALLIGSLLAAWGAQALVNRYRDAQAQAAAVWMAAVHKAVGAYVRRHGPDIQSAESADTLVIDGFADWRSPTLAELVEAGLLSPGVAHGTALTGAARITVWRDGSCPGAVCAVEALIHGERPLIDPVHRDPDQAMIAQWLLAAEGKGAAVQPADPASMRGAAFAFDSTLPNGDVLPVGTVGMAVTAEHLALWNYLRVRDPRDPDFQGALSVKGDISGRANASVDGQLVVGAVHEEGMPCEPDNAIAHDLPGGLLVCKDGLWRSASRSGGGAYGYHSVYGCQTAEGTSTANPITGSCACPWYATAVLIMEMGPNLYPDGKQYAYLCVG</sequence>
<evidence type="ECO:0000256" key="1">
    <source>
        <dbReference type="SAM" id="Phobius"/>
    </source>
</evidence>
<keyword evidence="1" id="KW-0812">Transmembrane</keyword>
<dbReference type="InterPro" id="IPR012902">
    <property type="entry name" value="N_methyl_site"/>
</dbReference>
<accession>A0ABU1D3J8</accession>
<evidence type="ECO:0000313" key="2">
    <source>
        <dbReference type="EMBL" id="MDR4124928.1"/>
    </source>
</evidence>
<dbReference type="Proteomes" id="UP001232156">
    <property type="component" value="Unassembled WGS sequence"/>
</dbReference>
<feature type="transmembrane region" description="Helical" evidence="1">
    <location>
        <begin position="12"/>
        <end position="31"/>
    </location>
</feature>
<dbReference type="Pfam" id="PF07963">
    <property type="entry name" value="N_methyl"/>
    <property type="match status" value="1"/>
</dbReference>
<dbReference type="RefSeq" id="WP_347286404.1">
    <property type="nucleotide sequence ID" value="NZ_JAUZQE010000004.1"/>
</dbReference>
<dbReference type="NCBIfam" id="TIGR02532">
    <property type="entry name" value="IV_pilin_GFxxxE"/>
    <property type="match status" value="1"/>
</dbReference>
<keyword evidence="1" id="KW-0472">Membrane</keyword>
<gene>
    <name evidence="2" type="ORF">Q8947_02875</name>
</gene>
<comment type="caution">
    <text evidence="2">The sequence shown here is derived from an EMBL/GenBank/DDBJ whole genome shotgun (WGS) entry which is preliminary data.</text>
</comment>
<dbReference type="SUPFAM" id="SSF54523">
    <property type="entry name" value="Pili subunits"/>
    <property type="match status" value="1"/>
</dbReference>